<sequence length="140" mass="15741">MPIIHFHLAEGTSSAAQERRLLIAASRLYAEVLQCPMDRVRAFVVPYERARCAVAGVMLDEGGLSAPYFEFLVLEGRPLETRQRLLTGFTDLVADLLGVEKALIRGHCKRVQPEEWCIGGRMAQELRKADIEAFTRRDIA</sequence>
<comment type="caution">
    <text evidence="1">The sequence shown here is derived from an EMBL/GenBank/DDBJ whole genome shotgun (WGS) entry which is preliminary data.</text>
</comment>
<dbReference type="Proteomes" id="UP000245461">
    <property type="component" value="Unassembled WGS sequence"/>
</dbReference>
<keyword evidence="2" id="KW-1185">Reference proteome</keyword>
<dbReference type="RefSeq" id="WP_109907424.1">
    <property type="nucleotide sequence ID" value="NZ_QGLE01000011.1"/>
</dbReference>
<accession>A0A317DYR3</accession>
<gene>
    <name evidence="1" type="ORF">DKG74_17275</name>
</gene>
<evidence type="ECO:0000313" key="1">
    <source>
        <dbReference type="EMBL" id="PWR19542.1"/>
    </source>
</evidence>
<dbReference type="Gene3D" id="3.30.429.10">
    <property type="entry name" value="Macrophage Migration Inhibitory Factor"/>
    <property type="match status" value="2"/>
</dbReference>
<dbReference type="OrthoDB" id="9804765at2"/>
<dbReference type="AlphaFoldDB" id="A0A317DYR3"/>
<dbReference type="SUPFAM" id="SSF55331">
    <property type="entry name" value="Tautomerase/MIF"/>
    <property type="match status" value="1"/>
</dbReference>
<proteinExistence type="predicted"/>
<organism evidence="1 2">
    <name type="scientific">Zavarzinia aquatilis</name>
    <dbReference type="NCBI Taxonomy" id="2211142"/>
    <lineage>
        <taxon>Bacteria</taxon>
        <taxon>Pseudomonadati</taxon>
        <taxon>Pseudomonadota</taxon>
        <taxon>Alphaproteobacteria</taxon>
        <taxon>Rhodospirillales</taxon>
        <taxon>Zavarziniaceae</taxon>
        <taxon>Zavarzinia</taxon>
    </lineage>
</organism>
<evidence type="ECO:0000313" key="2">
    <source>
        <dbReference type="Proteomes" id="UP000245461"/>
    </source>
</evidence>
<name>A0A317DYR3_9PROT</name>
<dbReference type="EMBL" id="QGLE01000011">
    <property type="protein sequence ID" value="PWR19542.1"/>
    <property type="molecule type" value="Genomic_DNA"/>
</dbReference>
<reference evidence="1 2" key="1">
    <citation type="submission" date="2018-05" db="EMBL/GenBank/DDBJ databases">
        <title>Zavarzinia sp. HR-AS.</title>
        <authorList>
            <person name="Lee Y."/>
            <person name="Jeon C.O."/>
        </authorList>
    </citation>
    <scope>NUCLEOTIDE SEQUENCE [LARGE SCALE GENOMIC DNA]</scope>
    <source>
        <strain evidence="1 2">HR-AS</strain>
    </source>
</reference>
<dbReference type="InterPro" id="IPR014347">
    <property type="entry name" value="Tautomerase/MIF_sf"/>
</dbReference>
<protein>
    <submittedName>
        <fullName evidence="1">4-oxalocrotonate tautomerase</fullName>
    </submittedName>
</protein>